<evidence type="ECO:0000313" key="4">
    <source>
        <dbReference type="EMBL" id="MFC5861817.1"/>
    </source>
</evidence>
<dbReference type="RefSeq" id="WP_263337476.1">
    <property type="nucleotide sequence ID" value="NZ_JAGSYH010000004.1"/>
</dbReference>
<evidence type="ECO:0000259" key="3">
    <source>
        <dbReference type="Pfam" id="PF25183"/>
    </source>
</evidence>
<comment type="caution">
    <text evidence="4">The sequence shown here is derived from an EMBL/GenBank/DDBJ whole genome shotgun (WGS) entry which is preliminary data.</text>
</comment>
<evidence type="ECO:0000313" key="5">
    <source>
        <dbReference type="Proteomes" id="UP001596091"/>
    </source>
</evidence>
<organism evidence="4 5">
    <name type="scientific">Acidicapsa dinghuensis</name>
    <dbReference type="NCBI Taxonomy" id="2218256"/>
    <lineage>
        <taxon>Bacteria</taxon>
        <taxon>Pseudomonadati</taxon>
        <taxon>Acidobacteriota</taxon>
        <taxon>Terriglobia</taxon>
        <taxon>Terriglobales</taxon>
        <taxon>Acidobacteriaceae</taxon>
        <taxon>Acidicapsa</taxon>
    </lineage>
</organism>
<dbReference type="Pfam" id="PF25183">
    <property type="entry name" value="OMP_b-brl_4"/>
    <property type="match status" value="1"/>
</dbReference>
<reference evidence="5" key="1">
    <citation type="journal article" date="2019" name="Int. J. Syst. Evol. Microbiol.">
        <title>The Global Catalogue of Microorganisms (GCM) 10K type strain sequencing project: providing services to taxonomists for standard genome sequencing and annotation.</title>
        <authorList>
            <consortium name="The Broad Institute Genomics Platform"/>
            <consortium name="The Broad Institute Genome Sequencing Center for Infectious Disease"/>
            <person name="Wu L."/>
            <person name="Ma J."/>
        </authorList>
    </citation>
    <scope>NUCLEOTIDE SEQUENCE [LARGE SCALE GENOMIC DNA]</scope>
    <source>
        <strain evidence="5">JCM 4087</strain>
    </source>
</reference>
<proteinExistence type="predicted"/>
<dbReference type="InterPro" id="IPR057601">
    <property type="entry name" value="Oar-like_b-barrel"/>
</dbReference>
<evidence type="ECO:0000259" key="2">
    <source>
        <dbReference type="Pfam" id="PF07715"/>
    </source>
</evidence>
<feature type="signal peptide" evidence="1">
    <location>
        <begin position="1"/>
        <end position="19"/>
    </location>
</feature>
<protein>
    <submittedName>
        <fullName evidence="4">Carboxypeptidase regulatory-like domain-containing protein</fullName>
    </submittedName>
</protein>
<feature type="chain" id="PRO_5046046357" evidence="1">
    <location>
        <begin position="20"/>
        <end position="1047"/>
    </location>
</feature>
<dbReference type="InterPro" id="IPR008969">
    <property type="entry name" value="CarboxyPept-like_regulatory"/>
</dbReference>
<dbReference type="Gene3D" id="2.60.40.1120">
    <property type="entry name" value="Carboxypeptidase-like, regulatory domain"/>
    <property type="match status" value="1"/>
</dbReference>
<gene>
    <name evidence="4" type="ORF">ACFPT7_05900</name>
</gene>
<name>A0ABW1EBX8_9BACT</name>
<feature type="domain" description="TonB-dependent transporter Oar-like beta-barrel" evidence="3">
    <location>
        <begin position="258"/>
        <end position="1016"/>
    </location>
</feature>
<dbReference type="SUPFAM" id="SSF56935">
    <property type="entry name" value="Porins"/>
    <property type="match status" value="1"/>
</dbReference>
<dbReference type="Gene3D" id="2.170.130.10">
    <property type="entry name" value="TonB-dependent receptor, plug domain"/>
    <property type="match status" value="1"/>
</dbReference>
<evidence type="ECO:0000256" key="1">
    <source>
        <dbReference type="SAM" id="SignalP"/>
    </source>
</evidence>
<dbReference type="InterPro" id="IPR012910">
    <property type="entry name" value="Plug_dom"/>
</dbReference>
<accession>A0ABW1EBX8</accession>
<sequence>MKYGFILLFLFLSFSIAIAQSTNATISGGVTDPSGKFIQGADVEIANDATGVVYSSRTNGSGMYVVPILPPGHYHVQISKPGFRTIIKADIVLNVQSALALNFVLPVGSTSESVTVDADSSLINTTDASVSTVVDQKFVKNIPLNGRSFQDLISLTPGVVTQSPQQGGSVQAQGDFSVNGQRTESNYYMIDGLSANTGAGSANGTGGFGQTGSIAASSALGTTQNLISVDALQEFRVSSSSYSAEYGRMPGGQFSFSSRSGTNTLHGTIFDYLRNDFFDANDWFNDYYGIREPALRQNDFGGTVGGPILLPRLYDGRSKSFFFVSYEGLRLVQPTNASAQYVPSLSLRQDPALNAAMRSLLNAFPLPTGNEIELAGNLSGLASFVEAYSLPSSIDATSVRFDRVISDKATAFFRYSYSPTSISSRNLSSPGQTQQNSETFTAGLDNSFSTRISNDFRIGFAASRAVALFGLDSFGGAVPVDLQTEVGAPGVYDTYSYFPYISISGVGSAFIESYKGGNSLRQWNVTDAVAISLGRHQLRLGLDERHLTSPLGPAAISVYPYFFSPNDLAASQTSYLFLRKTDPARPTFNEFSAFIQDEWQIRPEITVSTGVRWDINPAPGAADGHPPYTVLGNVFDPASLTLAPRGTRLWNTSWYNFAPRLGVAWKARSAPGWESVVRTGGGVFFDTGNQVGAYGFSGLGFLASNTPANSTMPFAASDYDFTTAVSAPYTDSFVYAYPRHMQLPYSLQWNLSLDQALGRSQALTISYLGSDGRRLLQEQYRSVNSFNPLFGIIYYYPEGVTSNYQALQVKFQRNVVAGLQVLGSYTWSHALDFGSTTTSLPLTYGNADFDVRHNLQAALSWDIPRTNQGSALKWFTNGWGVDGRLNVRSAFPITLTGNVIVDPTGSYSYGSVNYDSSKPAYLYGSQYPGGRILNGGPNVAETTAAFSLPTGTDTGNAPRNFVRGFGAHQINTAIRRDFPIHGDIHLSFRAEAFNVLNQPNFGYIDPTLTDLQFGEAIKMLNASLASMSSLYQQGGARSMQFSLKLGF</sequence>
<dbReference type="InterPro" id="IPR037066">
    <property type="entry name" value="Plug_dom_sf"/>
</dbReference>
<dbReference type="EMBL" id="JBHSPH010000002">
    <property type="protein sequence ID" value="MFC5861817.1"/>
    <property type="molecule type" value="Genomic_DNA"/>
</dbReference>
<feature type="domain" description="TonB-dependent receptor plug" evidence="2">
    <location>
        <begin position="126"/>
        <end position="250"/>
    </location>
</feature>
<dbReference type="Proteomes" id="UP001596091">
    <property type="component" value="Unassembled WGS sequence"/>
</dbReference>
<dbReference type="Pfam" id="PF13620">
    <property type="entry name" value="CarboxypepD_reg"/>
    <property type="match status" value="1"/>
</dbReference>
<keyword evidence="5" id="KW-1185">Reference proteome</keyword>
<dbReference type="Pfam" id="PF07715">
    <property type="entry name" value="Plug"/>
    <property type="match status" value="1"/>
</dbReference>
<keyword evidence="1" id="KW-0732">Signal</keyword>
<dbReference type="SUPFAM" id="SSF49464">
    <property type="entry name" value="Carboxypeptidase regulatory domain-like"/>
    <property type="match status" value="1"/>
</dbReference>